<keyword evidence="1" id="KW-0732">Signal</keyword>
<comment type="caution">
    <text evidence="2">The sequence shown here is derived from an EMBL/GenBank/DDBJ whole genome shotgun (WGS) entry which is preliminary data.</text>
</comment>
<gene>
    <name evidence="3" type="ORF">ABMA27_006139</name>
    <name evidence="2" type="ORF">ABMA28_006392</name>
</gene>
<dbReference type="InterPro" id="IPR036682">
    <property type="entry name" value="OS_D_A10/PebIII_sf"/>
</dbReference>
<feature type="chain" id="PRO_5044722711" description="Chemosensory protein" evidence="1">
    <location>
        <begin position="22"/>
        <end position="130"/>
    </location>
</feature>
<protein>
    <recommendedName>
        <fullName evidence="6">Chemosensory protein</fullName>
    </recommendedName>
</protein>
<sequence length="130" mass="15119">MSKYYVLASLLIVFLIVQCYSKIHNYDDFDMEALLQDATKSKAFFECFRDESLCQNKEDKEMKDDIIEMVVTSCASCTKREKQKYGDARKAMERAMASQVINKFLNSKKVMNNILEALNITVTKQDPQYQ</sequence>
<dbReference type="InterPro" id="IPR005055">
    <property type="entry name" value="A10/PebIII"/>
</dbReference>
<dbReference type="AlphaFoldDB" id="A0ABD0SNA6"/>
<dbReference type="Gene3D" id="1.10.2080.10">
    <property type="entry name" value="Insect odorant-binding protein A10/Ejaculatory bulb-specific protein 3"/>
    <property type="match status" value="1"/>
</dbReference>
<organism evidence="2 5">
    <name type="scientific">Loxostege sticticalis</name>
    <name type="common">Beet webworm moth</name>
    <dbReference type="NCBI Taxonomy" id="481309"/>
    <lineage>
        <taxon>Eukaryota</taxon>
        <taxon>Metazoa</taxon>
        <taxon>Ecdysozoa</taxon>
        <taxon>Arthropoda</taxon>
        <taxon>Hexapoda</taxon>
        <taxon>Insecta</taxon>
        <taxon>Pterygota</taxon>
        <taxon>Neoptera</taxon>
        <taxon>Endopterygota</taxon>
        <taxon>Lepidoptera</taxon>
        <taxon>Glossata</taxon>
        <taxon>Ditrysia</taxon>
        <taxon>Pyraloidea</taxon>
        <taxon>Crambidae</taxon>
        <taxon>Pyraustinae</taxon>
        <taxon>Loxostege</taxon>
    </lineage>
</organism>
<accession>A0ABD0SNA6</accession>
<evidence type="ECO:0000256" key="1">
    <source>
        <dbReference type="SAM" id="SignalP"/>
    </source>
</evidence>
<reference evidence="4 5" key="1">
    <citation type="submission" date="2024-06" db="EMBL/GenBank/DDBJ databases">
        <title>A chromosome-level genome assembly of beet webworm, Loxostege sticticalis.</title>
        <authorList>
            <person name="Zhang Y."/>
        </authorList>
    </citation>
    <scope>NUCLEOTIDE SEQUENCE [LARGE SCALE GENOMIC DNA]</scope>
    <source>
        <strain evidence="3">AQ026</strain>
        <strain evidence="2">AQ028</strain>
        <tissue evidence="2">Male pupae</tissue>
        <tissue evidence="3">Whole body</tissue>
    </source>
</reference>
<dbReference type="Proteomes" id="UP001549921">
    <property type="component" value="Unassembled WGS sequence"/>
</dbReference>
<name>A0ABD0SNA6_LOXSC</name>
<evidence type="ECO:0000313" key="2">
    <source>
        <dbReference type="EMBL" id="KAL0820538.1"/>
    </source>
</evidence>
<dbReference type="Proteomes" id="UP001549920">
    <property type="component" value="Unassembled WGS sequence"/>
</dbReference>
<dbReference type="EMBL" id="JBEDNZ010000019">
    <property type="protein sequence ID" value="KAL0820538.1"/>
    <property type="molecule type" value="Genomic_DNA"/>
</dbReference>
<dbReference type="Pfam" id="PF03392">
    <property type="entry name" value="OS-D"/>
    <property type="match status" value="1"/>
</dbReference>
<evidence type="ECO:0008006" key="6">
    <source>
        <dbReference type="Google" id="ProtNLM"/>
    </source>
</evidence>
<dbReference type="EMBL" id="JBEUOH010000019">
    <property type="protein sequence ID" value="KAL0869950.1"/>
    <property type="molecule type" value="Genomic_DNA"/>
</dbReference>
<evidence type="ECO:0000313" key="3">
    <source>
        <dbReference type="EMBL" id="KAL0869950.1"/>
    </source>
</evidence>
<feature type="signal peptide" evidence="1">
    <location>
        <begin position="1"/>
        <end position="21"/>
    </location>
</feature>
<keyword evidence="4" id="KW-1185">Reference proteome</keyword>
<proteinExistence type="predicted"/>
<evidence type="ECO:0000313" key="5">
    <source>
        <dbReference type="Proteomes" id="UP001549921"/>
    </source>
</evidence>
<dbReference type="SUPFAM" id="SSF100910">
    <property type="entry name" value="Chemosensory protein Csp2"/>
    <property type="match status" value="1"/>
</dbReference>
<evidence type="ECO:0000313" key="4">
    <source>
        <dbReference type="Proteomes" id="UP001549920"/>
    </source>
</evidence>